<dbReference type="OrthoDB" id="7158585at2"/>
<feature type="transmembrane region" description="Helical" evidence="5">
    <location>
        <begin position="276"/>
        <end position="295"/>
    </location>
</feature>
<dbReference type="PANTHER" id="PTHR32322">
    <property type="entry name" value="INNER MEMBRANE TRANSPORTER"/>
    <property type="match status" value="1"/>
</dbReference>
<feature type="transmembrane region" description="Helical" evidence="5">
    <location>
        <begin position="95"/>
        <end position="117"/>
    </location>
</feature>
<reference evidence="7 8" key="1">
    <citation type="submission" date="2018-08" db="EMBL/GenBank/DDBJ databases">
        <title>Neisseria animalis ATCC 49930 complete genome.</title>
        <authorList>
            <person name="Veseli I.A."/>
            <person name="Mascarenhas dos Santos A.C."/>
            <person name="Buttler R."/>
            <person name="Pombert J.-F."/>
        </authorList>
    </citation>
    <scope>NUCLEOTIDE SEQUENCE [LARGE SCALE GENOMIC DNA]</scope>
    <source>
        <strain evidence="7 8">ATCC 49930</strain>
    </source>
</reference>
<dbReference type="InterPro" id="IPR000620">
    <property type="entry name" value="EamA_dom"/>
</dbReference>
<dbReference type="EMBL" id="CP031699">
    <property type="protein sequence ID" value="QEY23366.1"/>
    <property type="molecule type" value="Genomic_DNA"/>
</dbReference>
<dbReference type="Proteomes" id="UP000325536">
    <property type="component" value="Chromosome"/>
</dbReference>
<dbReference type="AlphaFoldDB" id="A0A5P3MPA6"/>
<feature type="transmembrane region" description="Helical" evidence="5">
    <location>
        <begin position="70"/>
        <end position="88"/>
    </location>
</feature>
<evidence type="ECO:0000256" key="1">
    <source>
        <dbReference type="ARBA" id="ARBA00004141"/>
    </source>
</evidence>
<evidence type="ECO:0000313" key="7">
    <source>
        <dbReference type="EMBL" id="QEY23366.1"/>
    </source>
</evidence>
<feature type="transmembrane region" description="Helical" evidence="5">
    <location>
        <begin position="241"/>
        <end position="264"/>
    </location>
</feature>
<dbReference type="InterPro" id="IPR050638">
    <property type="entry name" value="AA-Vitamin_Transporters"/>
</dbReference>
<dbReference type="KEGG" id="naq:D0T90_01655"/>
<dbReference type="Pfam" id="PF00892">
    <property type="entry name" value="EamA"/>
    <property type="match status" value="2"/>
</dbReference>
<dbReference type="PANTHER" id="PTHR32322:SF9">
    <property type="entry name" value="AMINO-ACID METABOLITE EFFLUX PUMP-RELATED"/>
    <property type="match status" value="1"/>
</dbReference>
<organism evidence="7 8">
    <name type="scientific">Neisseria animalis</name>
    <dbReference type="NCBI Taxonomy" id="492"/>
    <lineage>
        <taxon>Bacteria</taxon>
        <taxon>Pseudomonadati</taxon>
        <taxon>Pseudomonadota</taxon>
        <taxon>Betaproteobacteria</taxon>
        <taxon>Neisseriales</taxon>
        <taxon>Neisseriaceae</taxon>
        <taxon>Neisseria</taxon>
    </lineage>
</organism>
<accession>A0A5P3MPA6</accession>
<keyword evidence="4 5" id="KW-0472">Membrane</keyword>
<evidence type="ECO:0000256" key="2">
    <source>
        <dbReference type="ARBA" id="ARBA00022692"/>
    </source>
</evidence>
<feature type="transmembrane region" description="Helical" evidence="5">
    <location>
        <begin position="154"/>
        <end position="172"/>
    </location>
</feature>
<name>A0A5P3MPA6_NEIAN</name>
<feature type="domain" description="EamA" evidence="6">
    <location>
        <begin position="45"/>
        <end position="167"/>
    </location>
</feature>
<dbReference type="SUPFAM" id="SSF103481">
    <property type="entry name" value="Multidrug resistance efflux transporter EmrE"/>
    <property type="match status" value="2"/>
</dbReference>
<keyword evidence="2 5" id="KW-0812">Transmembrane</keyword>
<evidence type="ECO:0000256" key="3">
    <source>
        <dbReference type="ARBA" id="ARBA00022989"/>
    </source>
</evidence>
<keyword evidence="3 5" id="KW-1133">Transmembrane helix</keyword>
<feature type="transmembrane region" description="Helical" evidence="5">
    <location>
        <begin position="178"/>
        <end position="198"/>
    </location>
</feature>
<protein>
    <recommendedName>
        <fullName evidence="6">EamA domain-containing protein</fullName>
    </recommendedName>
</protein>
<feature type="transmembrane region" description="Helical" evidence="5">
    <location>
        <begin position="43"/>
        <end position="64"/>
    </location>
</feature>
<keyword evidence="8" id="KW-1185">Reference proteome</keyword>
<dbReference type="InterPro" id="IPR037185">
    <property type="entry name" value="EmrE-like"/>
</dbReference>
<gene>
    <name evidence="7" type="ORF">D0T90_01655</name>
</gene>
<evidence type="ECO:0000259" key="6">
    <source>
        <dbReference type="Pfam" id="PF00892"/>
    </source>
</evidence>
<comment type="subcellular location">
    <subcellularLocation>
        <location evidence="1">Membrane</location>
        <topology evidence="1">Multi-pass membrane protein</topology>
    </subcellularLocation>
</comment>
<proteinExistence type="predicted"/>
<evidence type="ECO:0000313" key="8">
    <source>
        <dbReference type="Proteomes" id="UP000325536"/>
    </source>
</evidence>
<feature type="transmembrane region" description="Helical" evidence="5">
    <location>
        <begin position="207"/>
        <end position="229"/>
    </location>
</feature>
<feature type="domain" description="EamA" evidence="6">
    <location>
        <begin position="179"/>
        <end position="316"/>
    </location>
</feature>
<dbReference type="GO" id="GO:0016020">
    <property type="term" value="C:membrane"/>
    <property type="evidence" value="ECO:0007669"/>
    <property type="project" value="UniProtKB-SubCell"/>
</dbReference>
<evidence type="ECO:0000256" key="4">
    <source>
        <dbReference type="ARBA" id="ARBA00023136"/>
    </source>
</evidence>
<feature type="transmembrane region" description="Helical" evidence="5">
    <location>
        <begin position="123"/>
        <end position="145"/>
    </location>
</feature>
<feature type="transmembrane region" description="Helical" evidence="5">
    <location>
        <begin position="301"/>
        <end position="321"/>
    </location>
</feature>
<sequence>MTEPMKQQIRCPHRVYRLLWLRAVCVWRLRYGYGNGTMNSRDAALIASVVAVWGINFFFMKIALDELPPMLLGMLRFLLVLFPAVWWVKRPQTAWTWLVLYGLSISFGQFALMFTALDLGLPTGLAALLVQVQVFFTVLVSAVFFREPVCLQHLWGMAAAAVGLLLIGVGHYQGTLPLSALLAVLGAGASWAVGNITVKHIGRVSPLALVVWGSVSAFAAFAAASLYLYGGSGIVNHIGNLSIKGVAGVVFLAYCSSLIGYTAWGSVLSRHPAGKVTPFALLVPVFALVVGYVVLNERLGIWHWAGMGIVMAGLALHIFGIPSRRKRQ</sequence>
<evidence type="ECO:0000256" key="5">
    <source>
        <dbReference type="SAM" id="Phobius"/>
    </source>
</evidence>